<feature type="region of interest" description="Disordered" evidence="1">
    <location>
        <begin position="1"/>
        <end position="21"/>
    </location>
</feature>
<comment type="caution">
    <text evidence="2">The sequence shown here is derived from an EMBL/GenBank/DDBJ whole genome shotgun (WGS) entry which is preliminary data.</text>
</comment>
<dbReference type="EMBL" id="PQIB02000008">
    <property type="protein sequence ID" value="RLN04704.1"/>
    <property type="molecule type" value="Genomic_DNA"/>
</dbReference>
<name>A0A3L6RJK3_PANMI</name>
<gene>
    <name evidence="2" type="ORF">C2845_PM13G09560</name>
</gene>
<sequence>MTRMCEYTGPVDPDRVSPEEMPNDEVWSWVELVLKVGNQQTIGGPDAFDKGNPPNLVSFFPPLLPTSSLAPDWLPTFFSIFQGLGRPQSRPHLPKGTAGRSGGGFPGQEKEDSRRRPRGGM</sequence>
<reference evidence="3" key="1">
    <citation type="journal article" date="2019" name="Nat. Commun.">
        <title>The genome of broomcorn millet.</title>
        <authorList>
            <person name="Zou C."/>
            <person name="Miki D."/>
            <person name="Li D."/>
            <person name="Tang Q."/>
            <person name="Xiao L."/>
            <person name="Rajput S."/>
            <person name="Deng P."/>
            <person name="Jia W."/>
            <person name="Huang R."/>
            <person name="Zhang M."/>
            <person name="Sun Y."/>
            <person name="Hu J."/>
            <person name="Fu X."/>
            <person name="Schnable P.S."/>
            <person name="Li F."/>
            <person name="Zhang H."/>
            <person name="Feng B."/>
            <person name="Zhu X."/>
            <person name="Liu R."/>
            <person name="Schnable J.C."/>
            <person name="Zhu J.-K."/>
            <person name="Zhang H."/>
        </authorList>
    </citation>
    <scope>NUCLEOTIDE SEQUENCE [LARGE SCALE GENOMIC DNA]</scope>
</reference>
<feature type="region of interest" description="Disordered" evidence="1">
    <location>
        <begin position="85"/>
        <end position="121"/>
    </location>
</feature>
<protein>
    <submittedName>
        <fullName evidence="2">Uncharacterized protein</fullName>
    </submittedName>
</protein>
<dbReference type="AlphaFoldDB" id="A0A3L6RJK3"/>
<keyword evidence="3" id="KW-1185">Reference proteome</keyword>
<accession>A0A3L6RJK3</accession>
<evidence type="ECO:0000313" key="3">
    <source>
        <dbReference type="Proteomes" id="UP000275267"/>
    </source>
</evidence>
<evidence type="ECO:0000256" key="1">
    <source>
        <dbReference type="SAM" id="MobiDB-lite"/>
    </source>
</evidence>
<proteinExistence type="predicted"/>
<organism evidence="2 3">
    <name type="scientific">Panicum miliaceum</name>
    <name type="common">Proso millet</name>
    <name type="synonym">Broomcorn millet</name>
    <dbReference type="NCBI Taxonomy" id="4540"/>
    <lineage>
        <taxon>Eukaryota</taxon>
        <taxon>Viridiplantae</taxon>
        <taxon>Streptophyta</taxon>
        <taxon>Embryophyta</taxon>
        <taxon>Tracheophyta</taxon>
        <taxon>Spermatophyta</taxon>
        <taxon>Magnoliopsida</taxon>
        <taxon>Liliopsida</taxon>
        <taxon>Poales</taxon>
        <taxon>Poaceae</taxon>
        <taxon>PACMAD clade</taxon>
        <taxon>Panicoideae</taxon>
        <taxon>Panicodae</taxon>
        <taxon>Paniceae</taxon>
        <taxon>Panicinae</taxon>
        <taxon>Panicum</taxon>
        <taxon>Panicum sect. Panicum</taxon>
    </lineage>
</organism>
<dbReference type="Proteomes" id="UP000275267">
    <property type="component" value="Unassembled WGS sequence"/>
</dbReference>
<evidence type="ECO:0000313" key="2">
    <source>
        <dbReference type="EMBL" id="RLN04704.1"/>
    </source>
</evidence>